<comment type="caution">
    <text evidence="1">The sequence shown here is derived from an EMBL/GenBank/DDBJ whole genome shotgun (WGS) entry which is preliminary data.</text>
</comment>
<dbReference type="AlphaFoldDB" id="A0A7J0BKL6"/>
<accession>A0A7J0BKL6</accession>
<dbReference type="EMBL" id="BLVO01000013">
    <property type="protein sequence ID" value="GFM33675.1"/>
    <property type="molecule type" value="Genomic_DNA"/>
</dbReference>
<reference evidence="1 2" key="1">
    <citation type="submission" date="2020-05" db="EMBL/GenBank/DDBJ databases">
        <title>Draft genome sequence of Desulfovibrio sp. strain HN2T.</title>
        <authorList>
            <person name="Ueno A."/>
            <person name="Tamazawa S."/>
            <person name="Tamamura S."/>
            <person name="Murakami T."/>
            <person name="Kiyama T."/>
            <person name="Inomata H."/>
            <person name="Amano Y."/>
            <person name="Miyakawa K."/>
            <person name="Tamaki H."/>
            <person name="Naganuma T."/>
            <person name="Kaneko K."/>
        </authorList>
    </citation>
    <scope>NUCLEOTIDE SEQUENCE [LARGE SCALE GENOMIC DNA]</scope>
    <source>
        <strain evidence="1 2">HN2</strain>
    </source>
</reference>
<sequence length="117" mass="13801">MQPEETTPAEAKMDKYRYDEDLPIQSDYIAWAEFLELAAVHPTRLGELMELGWLNPARTEQEEYLFTRRDVYRIRKLERICGDFNLTALGGSIIVDLLDRIDQLERKVQELELLVRD</sequence>
<evidence type="ECO:0000313" key="2">
    <source>
        <dbReference type="Proteomes" id="UP000503840"/>
    </source>
</evidence>
<dbReference type="Proteomes" id="UP000503840">
    <property type="component" value="Unassembled WGS sequence"/>
</dbReference>
<name>A0A7J0BKL6_9BACT</name>
<gene>
    <name evidence="1" type="ORF">DSM101010T_20400</name>
</gene>
<dbReference type="Gene3D" id="1.10.1660.10">
    <property type="match status" value="1"/>
</dbReference>
<protein>
    <submittedName>
        <fullName evidence="1">DafA protein</fullName>
    </submittedName>
</protein>
<proteinExistence type="predicted"/>
<keyword evidence="2" id="KW-1185">Reference proteome</keyword>
<organism evidence="1 2">
    <name type="scientific">Desulfovibrio subterraneus</name>
    <dbReference type="NCBI Taxonomy" id="2718620"/>
    <lineage>
        <taxon>Bacteria</taxon>
        <taxon>Pseudomonadati</taxon>
        <taxon>Thermodesulfobacteriota</taxon>
        <taxon>Desulfovibrionia</taxon>
        <taxon>Desulfovibrionales</taxon>
        <taxon>Desulfovibrionaceae</taxon>
        <taxon>Desulfovibrio</taxon>
    </lineage>
</organism>
<dbReference type="Pfam" id="PF13591">
    <property type="entry name" value="MerR_2"/>
    <property type="match status" value="1"/>
</dbReference>
<evidence type="ECO:0000313" key="1">
    <source>
        <dbReference type="EMBL" id="GFM33675.1"/>
    </source>
</evidence>